<accession>A0AAD7XV90</accession>
<protein>
    <recommendedName>
        <fullName evidence="1">F-box domain-containing protein</fullName>
    </recommendedName>
</protein>
<dbReference type="SUPFAM" id="SSF81383">
    <property type="entry name" value="F-box domain"/>
    <property type="match status" value="1"/>
</dbReference>
<keyword evidence="3" id="KW-1185">Reference proteome</keyword>
<proteinExistence type="predicted"/>
<evidence type="ECO:0000259" key="1">
    <source>
        <dbReference type="PROSITE" id="PS50181"/>
    </source>
</evidence>
<evidence type="ECO:0000313" key="3">
    <source>
        <dbReference type="Proteomes" id="UP001234581"/>
    </source>
</evidence>
<dbReference type="Gene3D" id="1.20.1280.50">
    <property type="match status" value="1"/>
</dbReference>
<name>A0AAD7XV90_9FUNG</name>
<dbReference type="GeneID" id="83217393"/>
<dbReference type="Pfam" id="PF12937">
    <property type="entry name" value="F-box-like"/>
    <property type="match status" value="1"/>
</dbReference>
<dbReference type="SUPFAM" id="SSF52047">
    <property type="entry name" value="RNI-like"/>
    <property type="match status" value="1"/>
</dbReference>
<dbReference type="AlphaFoldDB" id="A0AAD7XV90"/>
<dbReference type="InterPro" id="IPR036047">
    <property type="entry name" value="F-box-like_dom_sf"/>
</dbReference>
<comment type="caution">
    <text evidence="2">The sequence shown here is derived from an EMBL/GenBank/DDBJ whole genome shotgun (WGS) entry which is preliminary data.</text>
</comment>
<dbReference type="InterPro" id="IPR001810">
    <property type="entry name" value="F-box_dom"/>
</dbReference>
<dbReference type="Proteomes" id="UP001234581">
    <property type="component" value="Unassembled WGS sequence"/>
</dbReference>
<dbReference type="PROSITE" id="PS50181">
    <property type="entry name" value="FBOX"/>
    <property type="match status" value="1"/>
</dbReference>
<evidence type="ECO:0000313" key="2">
    <source>
        <dbReference type="EMBL" id="KAJ8654293.1"/>
    </source>
</evidence>
<dbReference type="Gene3D" id="3.80.10.10">
    <property type="entry name" value="Ribonuclease Inhibitor"/>
    <property type="match status" value="2"/>
</dbReference>
<dbReference type="InterPro" id="IPR032675">
    <property type="entry name" value="LRR_dom_sf"/>
</dbReference>
<dbReference type="RefSeq" id="XP_058339207.1">
    <property type="nucleotide sequence ID" value="XM_058489972.1"/>
</dbReference>
<gene>
    <name evidence="2" type="ORF">O0I10_009988</name>
</gene>
<organism evidence="2 3">
    <name type="scientific">Lichtheimia ornata</name>
    <dbReference type="NCBI Taxonomy" id="688661"/>
    <lineage>
        <taxon>Eukaryota</taxon>
        <taxon>Fungi</taxon>
        <taxon>Fungi incertae sedis</taxon>
        <taxon>Mucoromycota</taxon>
        <taxon>Mucoromycotina</taxon>
        <taxon>Mucoromycetes</taxon>
        <taxon>Mucorales</taxon>
        <taxon>Lichtheimiaceae</taxon>
        <taxon>Lichtheimia</taxon>
    </lineage>
</organism>
<sequence>MPHSQHPTTTCIASLPSEINQRIFASFSKLECLRCMLVCRAWRERMAEWSVDQWRSIRLSGNDLEQLHPFLSLVGSYARHIVLVQPSEKSIIKVIDSLIHMGFTRLSTFMVAIDNKCDLVPSTTFSTFAQYMTRLHIGSTRSQCDILGILACCPQLTHFSSSARVHVSPKASPSSASLSCFNLQFLRINHGISTDQLLDIMRASPSMRHLRLQWHSNIDLIQIVEARPELDIITCNVFPSLGQDPLWSTTYDMPCDHLRTFEIDHVLHETPLHHLMAILNTSWGQGIERLSCGIGKLYKSKDMMRKMPPILTPPDTCQLQEFVYNSYKSEMDDIHDPEETIMLPILHRCKQLQSIALDMDAGYDGQRLPNEQILPELAPFNHLPHLRHLSIHEDRDDLSDLSFMFLQMRHYGVQLESFEYRMNVVNTSLEFVQALSMMPSMRHVILKDSCGRGYIKQDGLITLARSLHQSSPIRTLTLDESPVLHFKDGFHPISKMTSIKHLIIANTDRVDGRGLMYLADYHKGLDTLELVNATIDKNMTTVIEYLKARIDHVIVR</sequence>
<dbReference type="EMBL" id="JARTCD010000063">
    <property type="protein sequence ID" value="KAJ8654293.1"/>
    <property type="molecule type" value="Genomic_DNA"/>
</dbReference>
<feature type="domain" description="F-box" evidence="1">
    <location>
        <begin position="9"/>
        <end position="57"/>
    </location>
</feature>
<reference evidence="2 3" key="1">
    <citation type="submission" date="2023-03" db="EMBL/GenBank/DDBJ databases">
        <title>Genome sequence of Lichtheimia ornata CBS 291.66.</title>
        <authorList>
            <person name="Mohabir J.T."/>
            <person name="Shea T.P."/>
            <person name="Kurbessoian T."/>
            <person name="Berby B."/>
            <person name="Fontaine J."/>
            <person name="Livny J."/>
            <person name="Gnirke A."/>
            <person name="Stajich J.E."/>
            <person name="Cuomo C.A."/>
        </authorList>
    </citation>
    <scope>NUCLEOTIDE SEQUENCE [LARGE SCALE GENOMIC DNA]</scope>
    <source>
        <strain evidence="2">CBS 291.66</strain>
    </source>
</reference>